<reference evidence="1 2" key="1">
    <citation type="submission" date="2021-12" db="EMBL/GenBank/DDBJ databases">
        <title>Discovery of the Pendulisporaceae a myxobacterial family with distinct sporulation behavior and unique specialized metabolism.</title>
        <authorList>
            <person name="Garcia R."/>
            <person name="Popoff A."/>
            <person name="Bader C.D."/>
            <person name="Loehr J."/>
            <person name="Walesch S."/>
            <person name="Walt C."/>
            <person name="Boldt J."/>
            <person name="Bunk B."/>
            <person name="Haeckl F.J.F.P.J."/>
            <person name="Gunesch A.P."/>
            <person name="Birkelbach J."/>
            <person name="Nuebel U."/>
            <person name="Pietschmann T."/>
            <person name="Bach T."/>
            <person name="Mueller R."/>
        </authorList>
    </citation>
    <scope>NUCLEOTIDE SEQUENCE [LARGE SCALE GENOMIC DNA]</scope>
    <source>
        <strain evidence="1 2">MSr12523</strain>
    </source>
</reference>
<protein>
    <recommendedName>
        <fullName evidence="3">Lipoprotein</fullName>
    </recommendedName>
</protein>
<sequence>MHSKWAWSGALIAGVVLSACGSSGDENGGTKDATEGAWGCEAKGGSRVVCTSAQTLGGNTANTLDQYACAAGEKSARCPDEASVKGSGSIGAVIDTDIKAAAFDKLQWACLTTGKHQVQCARDLSLSGELGGSVDIEGQLSLPKSCSVQDWEPYFAQLASKVYKSVGFNIDFPRELFNSHATLESLIEAAAKDAMTPGKPSCYVAEWDLRAQAWLLAVGHGCVNLTAPILVWCQQAANYAPETRECNASGSWAQ</sequence>
<name>A0ABZ2KN05_9BACT</name>
<organism evidence="1 2">
    <name type="scientific">Pendulispora brunnea</name>
    <dbReference type="NCBI Taxonomy" id="2905690"/>
    <lineage>
        <taxon>Bacteria</taxon>
        <taxon>Pseudomonadati</taxon>
        <taxon>Myxococcota</taxon>
        <taxon>Myxococcia</taxon>
        <taxon>Myxococcales</taxon>
        <taxon>Sorangiineae</taxon>
        <taxon>Pendulisporaceae</taxon>
        <taxon>Pendulispora</taxon>
    </lineage>
</organism>
<evidence type="ECO:0000313" key="2">
    <source>
        <dbReference type="Proteomes" id="UP001379533"/>
    </source>
</evidence>
<keyword evidence="2" id="KW-1185">Reference proteome</keyword>
<dbReference type="Proteomes" id="UP001379533">
    <property type="component" value="Chromosome"/>
</dbReference>
<dbReference type="PROSITE" id="PS51257">
    <property type="entry name" value="PROKAR_LIPOPROTEIN"/>
    <property type="match status" value="1"/>
</dbReference>
<dbReference type="EMBL" id="CP089982">
    <property type="protein sequence ID" value="WXA99926.1"/>
    <property type="molecule type" value="Genomic_DNA"/>
</dbReference>
<dbReference type="RefSeq" id="WP_394850567.1">
    <property type="nucleotide sequence ID" value="NZ_CP089982.1"/>
</dbReference>
<accession>A0ABZ2KN05</accession>
<evidence type="ECO:0008006" key="3">
    <source>
        <dbReference type="Google" id="ProtNLM"/>
    </source>
</evidence>
<evidence type="ECO:0000313" key="1">
    <source>
        <dbReference type="EMBL" id="WXA99926.1"/>
    </source>
</evidence>
<proteinExistence type="predicted"/>
<gene>
    <name evidence="1" type="ORF">LZC95_24310</name>
</gene>